<dbReference type="Pfam" id="PF08759">
    <property type="entry name" value="GT-D"/>
    <property type="match status" value="1"/>
</dbReference>
<sequence length="304" mass="35095">MTESANNHATPGPLKPFLRGVLRKSALILAPFGITRNGRARVREFFDDRIISLYRDDIESFIRRYPKVWSEEETIQYIIDHKASICRYGDGELKLIVGERHKSFQDVNPALNNRLLEVLHSDDPNILIGVHPVRNFHALGRIWQKFIIRIGDEVLGLLDLQREYPSMGAFRVLPRDSKESLIKRVRLIKEIWEGRNVVLVTGKNSRFTFEEELFNNAASVEFFYAPSKNAFDRYEEILSDIQKKYPKENYLILPVLGPTATILAYDLAKAGYQAIDFGQMPGTFKKAKQHLYGNEEAKIEELLR</sequence>
<dbReference type="AlphaFoldDB" id="A0A1H6DB91"/>
<feature type="domain" description="Glycosyltransferase GT-D fold" evidence="1">
    <location>
        <begin position="85"/>
        <end position="280"/>
    </location>
</feature>
<name>A0A1H6DB91_9GAMM</name>
<accession>A0A1H6DB91</accession>
<dbReference type="RefSeq" id="WP_104005192.1">
    <property type="nucleotide sequence ID" value="NZ_FNVQ01000005.1"/>
</dbReference>
<dbReference type="EMBL" id="FNVQ01000005">
    <property type="protein sequence ID" value="SEG82581.1"/>
    <property type="molecule type" value="Genomic_DNA"/>
</dbReference>
<organism evidence="2 3">
    <name type="scientific">Marinobacterium lutimaris</name>
    <dbReference type="NCBI Taxonomy" id="568106"/>
    <lineage>
        <taxon>Bacteria</taxon>
        <taxon>Pseudomonadati</taxon>
        <taxon>Pseudomonadota</taxon>
        <taxon>Gammaproteobacteria</taxon>
        <taxon>Oceanospirillales</taxon>
        <taxon>Oceanospirillaceae</taxon>
        <taxon>Marinobacterium</taxon>
    </lineage>
</organism>
<evidence type="ECO:0000313" key="2">
    <source>
        <dbReference type="EMBL" id="SEG82581.1"/>
    </source>
</evidence>
<evidence type="ECO:0000259" key="1">
    <source>
        <dbReference type="Pfam" id="PF08759"/>
    </source>
</evidence>
<gene>
    <name evidence="2" type="ORF">SAMN05444390_105377</name>
</gene>
<reference evidence="2 3" key="1">
    <citation type="submission" date="2016-10" db="EMBL/GenBank/DDBJ databases">
        <authorList>
            <person name="de Groot N.N."/>
        </authorList>
    </citation>
    <scope>NUCLEOTIDE SEQUENCE [LARGE SCALE GENOMIC DNA]</scope>
    <source>
        <strain evidence="2 3">DSM 22012</strain>
    </source>
</reference>
<keyword evidence="3" id="KW-1185">Reference proteome</keyword>
<protein>
    <submittedName>
        <fullName evidence="2">Glycosyltransferase, SP_1767 family</fullName>
    </submittedName>
</protein>
<proteinExistence type="predicted"/>
<dbReference type="OrthoDB" id="796510at2"/>
<evidence type="ECO:0000313" key="3">
    <source>
        <dbReference type="Proteomes" id="UP000236745"/>
    </source>
</evidence>
<dbReference type="GO" id="GO:0016740">
    <property type="term" value="F:transferase activity"/>
    <property type="evidence" value="ECO:0007669"/>
    <property type="project" value="UniProtKB-KW"/>
</dbReference>
<dbReference type="Proteomes" id="UP000236745">
    <property type="component" value="Unassembled WGS sequence"/>
</dbReference>
<dbReference type="InterPro" id="IPR014869">
    <property type="entry name" value="GT-D"/>
</dbReference>
<keyword evidence="2" id="KW-0808">Transferase</keyword>